<dbReference type="SUPFAM" id="SSF53335">
    <property type="entry name" value="S-adenosyl-L-methionine-dependent methyltransferases"/>
    <property type="match status" value="1"/>
</dbReference>
<sequence length="106" mass="11001">MSQHQFSSHAIGYCESRVFNAGADLDSIILMASDVEPNFAVDIGSGAGFTAFAISPFASNVCAIDLALPMLQHSAQGARSRGLTNVTSALGSAELLPFINRSVGLV</sequence>
<feature type="non-terminal residue" evidence="2">
    <location>
        <position position="106"/>
    </location>
</feature>
<accession>A0A383CFQ3</accession>
<dbReference type="AlphaFoldDB" id="A0A383CFQ3"/>
<evidence type="ECO:0000259" key="1">
    <source>
        <dbReference type="Pfam" id="PF13649"/>
    </source>
</evidence>
<dbReference type="InterPro" id="IPR029063">
    <property type="entry name" value="SAM-dependent_MTases_sf"/>
</dbReference>
<dbReference type="Gene3D" id="3.40.50.150">
    <property type="entry name" value="Vaccinia Virus protein VP39"/>
    <property type="match status" value="1"/>
</dbReference>
<organism evidence="2">
    <name type="scientific">marine metagenome</name>
    <dbReference type="NCBI Taxonomy" id="408172"/>
    <lineage>
        <taxon>unclassified sequences</taxon>
        <taxon>metagenomes</taxon>
        <taxon>ecological metagenomes</taxon>
    </lineage>
</organism>
<gene>
    <name evidence="2" type="ORF">METZ01_LOCUS483747</name>
</gene>
<evidence type="ECO:0000313" key="2">
    <source>
        <dbReference type="EMBL" id="SVE30893.1"/>
    </source>
</evidence>
<dbReference type="InterPro" id="IPR041698">
    <property type="entry name" value="Methyltransf_25"/>
</dbReference>
<proteinExistence type="predicted"/>
<dbReference type="Pfam" id="PF13649">
    <property type="entry name" value="Methyltransf_25"/>
    <property type="match status" value="1"/>
</dbReference>
<reference evidence="2" key="1">
    <citation type="submission" date="2018-05" db="EMBL/GenBank/DDBJ databases">
        <authorList>
            <person name="Lanie J.A."/>
            <person name="Ng W.-L."/>
            <person name="Kazmierczak K.M."/>
            <person name="Andrzejewski T.M."/>
            <person name="Davidsen T.M."/>
            <person name="Wayne K.J."/>
            <person name="Tettelin H."/>
            <person name="Glass J.I."/>
            <person name="Rusch D."/>
            <person name="Podicherti R."/>
            <person name="Tsui H.-C.T."/>
            <person name="Winkler M.E."/>
        </authorList>
    </citation>
    <scope>NUCLEOTIDE SEQUENCE</scope>
</reference>
<feature type="domain" description="Methyltransferase" evidence="1">
    <location>
        <begin position="41"/>
        <end position="106"/>
    </location>
</feature>
<protein>
    <recommendedName>
        <fullName evidence="1">Methyltransferase domain-containing protein</fullName>
    </recommendedName>
</protein>
<name>A0A383CFQ3_9ZZZZ</name>
<dbReference type="EMBL" id="UINC01208382">
    <property type="protein sequence ID" value="SVE30893.1"/>
    <property type="molecule type" value="Genomic_DNA"/>
</dbReference>